<feature type="transmembrane region" description="Helical" evidence="4">
    <location>
        <begin position="57"/>
        <end position="76"/>
    </location>
</feature>
<name>A0A2N3IEA7_9BACT</name>
<dbReference type="InterPro" id="IPR002123">
    <property type="entry name" value="Plipid/glycerol_acylTrfase"/>
</dbReference>
<evidence type="ECO:0000259" key="5">
    <source>
        <dbReference type="SMART" id="SM00563"/>
    </source>
</evidence>
<feature type="transmembrane region" description="Helical" evidence="4">
    <location>
        <begin position="22"/>
        <end position="45"/>
    </location>
</feature>
<dbReference type="Proteomes" id="UP000233387">
    <property type="component" value="Unassembled WGS sequence"/>
</dbReference>
<evidence type="ECO:0000313" key="6">
    <source>
        <dbReference type="EMBL" id="PKQ68640.1"/>
    </source>
</evidence>
<evidence type="ECO:0000256" key="4">
    <source>
        <dbReference type="SAM" id="Phobius"/>
    </source>
</evidence>
<protein>
    <submittedName>
        <fullName evidence="6">1-acyl-sn-glycerol-3-phosphate acyltransferase</fullName>
    </submittedName>
</protein>
<keyword evidence="7" id="KW-1185">Reference proteome</keyword>
<feature type="domain" description="Phospholipid/glycerol acyltransferase" evidence="5">
    <location>
        <begin position="96"/>
        <end position="218"/>
    </location>
</feature>
<dbReference type="AlphaFoldDB" id="A0A2N3IEA7"/>
<comment type="pathway">
    <text evidence="1">Lipid metabolism.</text>
</comment>
<dbReference type="RefSeq" id="WP_133121547.1">
    <property type="nucleotide sequence ID" value="NZ_NKXO01000023.1"/>
</dbReference>
<keyword evidence="4" id="KW-0812">Transmembrane</keyword>
<evidence type="ECO:0000256" key="2">
    <source>
        <dbReference type="ARBA" id="ARBA00022679"/>
    </source>
</evidence>
<dbReference type="SMART" id="SM00563">
    <property type="entry name" value="PlsC"/>
    <property type="match status" value="1"/>
</dbReference>
<dbReference type="SUPFAM" id="SSF69593">
    <property type="entry name" value="Glycerol-3-phosphate (1)-acyltransferase"/>
    <property type="match status" value="1"/>
</dbReference>
<dbReference type="CDD" id="cd07989">
    <property type="entry name" value="LPLAT_AGPAT-like"/>
    <property type="match status" value="1"/>
</dbReference>
<dbReference type="OrthoDB" id="9803035at2"/>
<organism evidence="6 7">
    <name type="scientific">Raineya orbicola</name>
    <dbReference type="NCBI Taxonomy" id="2016530"/>
    <lineage>
        <taxon>Bacteria</taxon>
        <taxon>Pseudomonadati</taxon>
        <taxon>Bacteroidota</taxon>
        <taxon>Cytophagia</taxon>
        <taxon>Cytophagales</taxon>
        <taxon>Raineyaceae</taxon>
        <taxon>Raineya</taxon>
    </lineage>
</organism>
<dbReference type="EMBL" id="NKXO01000023">
    <property type="protein sequence ID" value="PKQ68640.1"/>
    <property type="molecule type" value="Genomic_DNA"/>
</dbReference>
<comment type="caution">
    <text evidence="6">The sequence shown here is derived from an EMBL/GenBank/DDBJ whole genome shotgun (WGS) entry which is preliminary data.</text>
</comment>
<reference evidence="6 7" key="1">
    <citation type="submission" date="2017-06" db="EMBL/GenBank/DDBJ databases">
        <title>Raineya orbicola gen. nov., sp. nov. a slightly thermophilic bacterium of the phylum Bacteroidetes and the description of Raineyaceae fam. nov.</title>
        <authorList>
            <person name="Albuquerque L."/>
            <person name="Polonia A.R.M."/>
            <person name="Barroso C."/>
            <person name="Froufe H.J.C."/>
            <person name="Lage O."/>
            <person name="Lobo-Da-Cunha A."/>
            <person name="Egas C."/>
            <person name="Da Costa M.S."/>
        </authorList>
    </citation>
    <scope>NUCLEOTIDE SEQUENCE [LARGE SCALE GENOMIC DNA]</scope>
    <source>
        <strain evidence="6 7">SPSPC-11</strain>
    </source>
</reference>
<dbReference type="PANTHER" id="PTHR10434:SF11">
    <property type="entry name" value="1-ACYL-SN-GLYCEROL-3-PHOSPHATE ACYLTRANSFERASE"/>
    <property type="match status" value="1"/>
</dbReference>
<sequence>MTSLSDALEYENSAENSLFQKIIAWGLTAIQLLIFLLIILIFHPLHILFSLFGYKSYMLISHAMMGLVWRSTLLIGTKTRIEGIEILQNLPENTPIIVVSNHQSEYEIACLGYLFSKTSHHLKYIAKKELAYGIPSVSWNIRYGGHGIIDRNQKASALKAIENFAWKVKKNNWAAYIYPEGTRNRYSNEVRPFKTAGFVKLCEILPEAPVVPIALENFWTVKRMPIEPFATMRVKIFPPLWQKDFPNAENLLQHCENIIRKELSQS</sequence>
<dbReference type="Pfam" id="PF01553">
    <property type="entry name" value="Acyltransferase"/>
    <property type="match status" value="1"/>
</dbReference>
<accession>A0A2N3IEA7</accession>
<dbReference type="GO" id="GO:0006654">
    <property type="term" value="P:phosphatidic acid biosynthetic process"/>
    <property type="evidence" value="ECO:0007669"/>
    <property type="project" value="TreeGrafter"/>
</dbReference>
<proteinExistence type="predicted"/>
<evidence type="ECO:0000256" key="1">
    <source>
        <dbReference type="ARBA" id="ARBA00005189"/>
    </source>
</evidence>
<evidence type="ECO:0000256" key="3">
    <source>
        <dbReference type="ARBA" id="ARBA00023315"/>
    </source>
</evidence>
<keyword evidence="4" id="KW-0472">Membrane</keyword>
<evidence type="ECO:0000313" key="7">
    <source>
        <dbReference type="Proteomes" id="UP000233387"/>
    </source>
</evidence>
<dbReference type="GO" id="GO:0003841">
    <property type="term" value="F:1-acylglycerol-3-phosphate O-acyltransferase activity"/>
    <property type="evidence" value="ECO:0007669"/>
    <property type="project" value="TreeGrafter"/>
</dbReference>
<dbReference type="PANTHER" id="PTHR10434">
    <property type="entry name" value="1-ACYL-SN-GLYCEROL-3-PHOSPHATE ACYLTRANSFERASE"/>
    <property type="match status" value="1"/>
</dbReference>
<gene>
    <name evidence="6" type="ORF">Rain11_1618</name>
</gene>
<keyword evidence="4" id="KW-1133">Transmembrane helix</keyword>
<keyword evidence="2 6" id="KW-0808">Transferase</keyword>
<keyword evidence="3 6" id="KW-0012">Acyltransferase</keyword>